<dbReference type="EMBL" id="CP086239">
    <property type="protein sequence ID" value="WAG59338.1"/>
    <property type="molecule type" value="Genomic_DNA"/>
</dbReference>
<organism evidence="1 2">
    <name type="scientific">Clostridium estertheticum</name>
    <dbReference type="NCBI Taxonomy" id="238834"/>
    <lineage>
        <taxon>Bacteria</taxon>
        <taxon>Bacillati</taxon>
        <taxon>Bacillota</taxon>
        <taxon>Clostridia</taxon>
        <taxon>Eubacteriales</taxon>
        <taxon>Clostridiaceae</taxon>
        <taxon>Clostridium</taxon>
    </lineage>
</organism>
<dbReference type="RefSeq" id="WP_216124989.1">
    <property type="nucleotide sequence ID" value="NZ_CP086239.1"/>
</dbReference>
<dbReference type="InterPro" id="IPR039437">
    <property type="entry name" value="FrzH/put_lumazine-bd"/>
</dbReference>
<dbReference type="Proteomes" id="UP001164733">
    <property type="component" value="Chromosome"/>
</dbReference>
<evidence type="ECO:0000313" key="1">
    <source>
        <dbReference type="EMBL" id="WAG59338.1"/>
    </source>
</evidence>
<reference evidence="1" key="1">
    <citation type="submission" date="2021-11" db="EMBL/GenBank/DDBJ databases">
        <title>Clostridia strains as spoilage organisms.</title>
        <authorList>
            <person name="Wambui J."/>
            <person name="Stevens M.J.A."/>
            <person name="Stephan R."/>
        </authorList>
    </citation>
    <scope>NUCLEOTIDE SEQUENCE</scope>
    <source>
        <strain evidence="1">CF009</strain>
    </source>
</reference>
<proteinExistence type="predicted"/>
<protein>
    <submittedName>
        <fullName evidence="1">Nuclear transport factor 2 family protein</fullName>
    </submittedName>
</protein>
<sequence>MRNNISDYEAVEKVARKFAEAVATGKSEICKPYFYDEAVMFGYLDGRLEHGGIQNLYDNLDNAGSDPKYVYRVDVLTIEETVAIVQVIEDNWGGHNFTDYLMMMKMEDGWKVVAKVYNQNSNTIKK</sequence>
<name>A0AA47EFN1_9CLOT</name>
<accession>A0AA47EFN1</accession>
<dbReference type="AlphaFoldDB" id="A0AA47EFN1"/>
<dbReference type="Pfam" id="PF12893">
    <property type="entry name" value="Lumazine_bd_2"/>
    <property type="match status" value="1"/>
</dbReference>
<gene>
    <name evidence="1" type="ORF">LL038_17055</name>
</gene>
<evidence type="ECO:0000313" key="2">
    <source>
        <dbReference type="Proteomes" id="UP001164733"/>
    </source>
</evidence>